<evidence type="ECO:0000256" key="6">
    <source>
        <dbReference type="ARBA" id="ARBA00029467"/>
    </source>
</evidence>
<organism evidence="8 9">
    <name type="scientific">Dorcoceras hygrometricum</name>
    <dbReference type="NCBI Taxonomy" id="472368"/>
    <lineage>
        <taxon>Eukaryota</taxon>
        <taxon>Viridiplantae</taxon>
        <taxon>Streptophyta</taxon>
        <taxon>Embryophyta</taxon>
        <taxon>Tracheophyta</taxon>
        <taxon>Spermatophyta</taxon>
        <taxon>Magnoliopsida</taxon>
        <taxon>eudicotyledons</taxon>
        <taxon>Gunneridae</taxon>
        <taxon>Pentapetalae</taxon>
        <taxon>asterids</taxon>
        <taxon>lamiids</taxon>
        <taxon>Lamiales</taxon>
        <taxon>Gesneriaceae</taxon>
        <taxon>Didymocarpoideae</taxon>
        <taxon>Trichosporeae</taxon>
        <taxon>Loxocarpinae</taxon>
        <taxon>Dorcoceras</taxon>
    </lineage>
</organism>
<comment type="subcellular location">
    <subcellularLocation>
        <location evidence="1">Endomembrane system</location>
        <topology evidence="1">Multi-pass membrane protein</topology>
    </subcellularLocation>
</comment>
<evidence type="ECO:0000256" key="1">
    <source>
        <dbReference type="ARBA" id="ARBA00004127"/>
    </source>
</evidence>
<dbReference type="InterPro" id="IPR009606">
    <property type="entry name" value="DEAL/Modifying_wall_lignin1/2"/>
</dbReference>
<comment type="similarity">
    <text evidence="6">Belongs to the DESIGUAL family.</text>
</comment>
<dbReference type="Proteomes" id="UP000250235">
    <property type="component" value="Unassembled WGS sequence"/>
</dbReference>
<evidence type="ECO:0000256" key="4">
    <source>
        <dbReference type="ARBA" id="ARBA00022989"/>
    </source>
</evidence>
<dbReference type="AlphaFoldDB" id="A0A2Z7ADF9"/>
<keyword evidence="9" id="KW-1185">Reference proteome</keyword>
<name>A0A2Z7ADF9_9LAMI</name>
<sequence>MAVTPVQYAVVVAILGCASFILGVLAEMKKPPAGEVITGKDVVICRYPSDPSVFLGYASFALLSSATIVGYQSLFYPYKGKSVPRAAIFGSSWCTSFFFISVANSIFAAIFLLWPTITEQLHHSRNIHSNLDYECPTAKTGLLGGGAFVSLNASLFWLISLMLTTNVREDYFDDRDQHEIII</sequence>
<dbReference type="PANTHER" id="PTHR31769">
    <property type="entry name" value="OS07G0462200 PROTEIN-RELATED"/>
    <property type="match status" value="1"/>
</dbReference>
<dbReference type="OrthoDB" id="1931917at2759"/>
<proteinExistence type="inferred from homology"/>
<feature type="transmembrane region" description="Helical" evidence="7">
    <location>
        <begin position="96"/>
        <end position="117"/>
    </location>
</feature>
<keyword evidence="2 7" id="KW-0812">Transmembrane</keyword>
<feature type="transmembrane region" description="Helical" evidence="7">
    <location>
        <begin position="6"/>
        <end position="26"/>
    </location>
</feature>
<evidence type="ECO:0000256" key="3">
    <source>
        <dbReference type="ARBA" id="ARBA00022729"/>
    </source>
</evidence>
<feature type="transmembrane region" description="Helical" evidence="7">
    <location>
        <begin position="138"/>
        <end position="159"/>
    </location>
</feature>
<evidence type="ECO:0000256" key="5">
    <source>
        <dbReference type="ARBA" id="ARBA00023136"/>
    </source>
</evidence>
<feature type="transmembrane region" description="Helical" evidence="7">
    <location>
        <begin position="54"/>
        <end position="76"/>
    </location>
</feature>
<evidence type="ECO:0000256" key="2">
    <source>
        <dbReference type="ARBA" id="ARBA00022692"/>
    </source>
</evidence>
<evidence type="ECO:0000313" key="8">
    <source>
        <dbReference type="EMBL" id="KZV19797.1"/>
    </source>
</evidence>
<reference evidence="8 9" key="1">
    <citation type="journal article" date="2015" name="Proc. Natl. Acad. Sci. U.S.A.">
        <title>The resurrection genome of Boea hygrometrica: A blueprint for survival of dehydration.</title>
        <authorList>
            <person name="Xiao L."/>
            <person name="Yang G."/>
            <person name="Zhang L."/>
            <person name="Yang X."/>
            <person name="Zhao S."/>
            <person name="Ji Z."/>
            <person name="Zhou Q."/>
            <person name="Hu M."/>
            <person name="Wang Y."/>
            <person name="Chen M."/>
            <person name="Xu Y."/>
            <person name="Jin H."/>
            <person name="Xiao X."/>
            <person name="Hu G."/>
            <person name="Bao F."/>
            <person name="Hu Y."/>
            <person name="Wan P."/>
            <person name="Li L."/>
            <person name="Deng X."/>
            <person name="Kuang T."/>
            <person name="Xiang C."/>
            <person name="Zhu J.K."/>
            <person name="Oliver M.J."/>
            <person name="He Y."/>
        </authorList>
    </citation>
    <scope>NUCLEOTIDE SEQUENCE [LARGE SCALE GENOMIC DNA]</scope>
    <source>
        <strain evidence="9">cv. XS01</strain>
    </source>
</reference>
<keyword evidence="4 7" id="KW-1133">Transmembrane helix</keyword>
<protein>
    <submittedName>
        <fullName evidence="8">Uncharacterized protein</fullName>
    </submittedName>
</protein>
<dbReference type="GO" id="GO:0012505">
    <property type="term" value="C:endomembrane system"/>
    <property type="evidence" value="ECO:0007669"/>
    <property type="project" value="UniProtKB-SubCell"/>
</dbReference>
<accession>A0A2Z7ADF9</accession>
<keyword evidence="5 7" id="KW-0472">Membrane</keyword>
<dbReference type="Pfam" id="PF06749">
    <property type="entry name" value="DUF1218"/>
    <property type="match status" value="1"/>
</dbReference>
<keyword evidence="3" id="KW-0732">Signal</keyword>
<dbReference type="EMBL" id="KV016294">
    <property type="protein sequence ID" value="KZV19797.1"/>
    <property type="molecule type" value="Genomic_DNA"/>
</dbReference>
<evidence type="ECO:0000256" key="7">
    <source>
        <dbReference type="SAM" id="Phobius"/>
    </source>
</evidence>
<dbReference type="InterPro" id="IPR052222">
    <property type="entry name" value="DESIGUAL"/>
</dbReference>
<gene>
    <name evidence="8" type="ORF">F511_18796</name>
</gene>
<evidence type="ECO:0000313" key="9">
    <source>
        <dbReference type="Proteomes" id="UP000250235"/>
    </source>
</evidence>